<dbReference type="EMBL" id="VUJU01004500">
    <property type="protein sequence ID" value="KAF0754146.1"/>
    <property type="molecule type" value="Genomic_DNA"/>
</dbReference>
<comment type="caution">
    <text evidence="1">The sequence shown here is derived from an EMBL/GenBank/DDBJ whole genome shotgun (WGS) entry which is preliminary data.</text>
</comment>
<gene>
    <name evidence="1" type="ORF">FWK35_00014212</name>
</gene>
<protein>
    <submittedName>
        <fullName evidence="1">Uncharacterized protein</fullName>
    </submittedName>
</protein>
<proteinExistence type="predicted"/>
<evidence type="ECO:0000313" key="2">
    <source>
        <dbReference type="Proteomes" id="UP000478052"/>
    </source>
</evidence>
<dbReference type="Proteomes" id="UP000478052">
    <property type="component" value="Unassembled WGS sequence"/>
</dbReference>
<keyword evidence="2" id="KW-1185">Reference proteome</keyword>
<evidence type="ECO:0000313" key="1">
    <source>
        <dbReference type="EMBL" id="KAF0754146.1"/>
    </source>
</evidence>
<dbReference type="AlphaFoldDB" id="A0A6G0YDZ9"/>
<sequence length="68" mass="8052">MLSLLNFYVPQYRNRSTTMCYVFTHKTNYGSVSPMNRIMSKANDLKIDLFNFNSIELLNSYIKQIFCI</sequence>
<accession>A0A6G0YDZ9</accession>
<organism evidence="1 2">
    <name type="scientific">Aphis craccivora</name>
    <name type="common">Cowpea aphid</name>
    <dbReference type="NCBI Taxonomy" id="307492"/>
    <lineage>
        <taxon>Eukaryota</taxon>
        <taxon>Metazoa</taxon>
        <taxon>Ecdysozoa</taxon>
        <taxon>Arthropoda</taxon>
        <taxon>Hexapoda</taxon>
        <taxon>Insecta</taxon>
        <taxon>Pterygota</taxon>
        <taxon>Neoptera</taxon>
        <taxon>Paraneoptera</taxon>
        <taxon>Hemiptera</taxon>
        <taxon>Sternorrhyncha</taxon>
        <taxon>Aphidomorpha</taxon>
        <taxon>Aphidoidea</taxon>
        <taxon>Aphididae</taxon>
        <taxon>Aphidini</taxon>
        <taxon>Aphis</taxon>
        <taxon>Aphis</taxon>
    </lineage>
</organism>
<reference evidence="1 2" key="1">
    <citation type="submission" date="2019-08" db="EMBL/GenBank/DDBJ databases">
        <title>Whole genome of Aphis craccivora.</title>
        <authorList>
            <person name="Voronova N.V."/>
            <person name="Shulinski R.S."/>
            <person name="Bandarenka Y.V."/>
            <person name="Zhorov D.G."/>
            <person name="Warner D."/>
        </authorList>
    </citation>
    <scope>NUCLEOTIDE SEQUENCE [LARGE SCALE GENOMIC DNA]</scope>
    <source>
        <strain evidence="1">180601</strain>
        <tissue evidence="1">Whole Body</tissue>
    </source>
</reference>
<name>A0A6G0YDZ9_APHCR</name>